<evidence type="ECO:0008006" key="3">
    <source>
        <dbReference type="Google" id="ProtNLM"/>
    </source>
</evidence>
<evidence type="ECO:0000313" key="2">
    <source>
        <dbReference type="Proteomes" id="UP001214250"/>
    </source>
</evidence>
<dbReference type="SUPFAM" id="SSF53756">
    <property type="entry name" value="UDP-Glycosyltransferase/glycogen phosphorylase"/>
    <property type="match status" value="1"/>
</dbReference>
<reference evidence="1 2" key="1">
    <citation type="submission" date="2023-02" db="EMBL/GenBank/DDBJ databases">
        <title>Genome sequence of Lentisphaera profundi SAORIC-696.</title>
        <authorList>
            <person name="Kim e."/>
            <person name="Cho J.-C."/>
            <person name="Choi A."/>
            <person name="Kang I."/>
        </authorList>
    </citation>
    <scope>NUCLEOTIDE SEQUENCE [LARGE SCALE GENOMIC DNA]</scope>
    <source>
        <strain evidence="1 2">SAORIC-696</strain>
    </source>
</reference>
<dbReference type="Gene3D" id="3.40.50.12580">
    <property type="match status" value="1"/>
</dbReference>
<evidence type="ECO:0000313" key="1">
    <source>
        <dbReference type="EMBL" id="WDE98199.1"/>
    </source>
</evidence>
<proteinExistence type="predicted"/>
<accession>A0ABY7VZQ1</accession>
<organism evidence="1 2">
    <name type="scientific">Lentisphaera profundi</name>
    <dbReference type="NCBI Taxonomy" id="1658616"/>
    <lineage>
        <taxon>Bacteria</taxon>
        <taxon>Pseudomonadati</taxon>
        <taxon>Lentisphaerota</taxon>
        <taxon>Lentisphaeria</taxon>
        <taxon>Lentisphaerales</taxon>
        <taxon>Lentisphaeraceae</taxon>
        <taxon>Lentisphaera</taxon>
    </lineage>
</organism>
<dbReference type="InterPro" id="IPR043148">
    <property type="entry name" value="TagF_C"/>
</dbReference>
<gene>
    <name evidence="1" type="ORF">PQO03_20490</name>
</gene>
<dbReference type="Proteomes" id="UP001214250">
    <property type="component" value="Chromosome 2"/>
</dbReference>
<name>A0ABY7VZQ1_9BACT</name>
<sequence length="456" mass="53846">MTFEEIKKDFYAKAGDLSLFEGTKANYLKVALDGIKVNYQKQGAFKTPIFDNIFAFRLRNILKRSISFFSDQRKQYKKHLTMAKKNQNPDVFLLDPGRSSKNEFGEYVSFYFHKLYNEFGDRNIFFASEKKIENYALHQDSYNDKAYYAPLTLSQQSKDVLKDIKKVYQNIKKQGYFSDPDLTNIRLAFQVFFNQYLYWSPIFKYLSPKELHFICHYHKEGMIMAAKQQNIKLIEYQHGLIAKSDIFYDFPKGIISFREKMLFADQIKVYGQFWKDKIISGHAYSDLQIELKGFYQYECTSFPSNIREEFHSDNFDHIFLITTQTYLAEAFIEYTQFLLNHIHEHKLKILIIVKIHPSEDLNIYTENLSPNPNLIITKELALAPLLKTSDLNITIYSTTVYDALRHNTPSVLLNHSKCRDYVFELHQDSQSPIIELKQFPNLDFNQKTLTVDHFFS</sequence>
<keyword evidence="2" id="KW-1185">Reference proteome</keyword>
<protein>
    <recommendedName>
        <fullName evidence="3">Capsule biosynthesis protein</fullName>
    </recommendedName>
</protein>
<dbReference type="RefSeq" id="WP_274153029.1">
    <property type="nucleotide sequence ID" value="NZ_CP117812.1"/>
</dbReference>
<dbReference type="EMBL" id="CP117812">
    <property type="protein sequence ID" value="WDE98199.1"/>
    <property type="molecule type" value="Genomic_DNA"/>
</dbReference>